<keyword evidence="8 10" id="KW-1133">Transmembrane helix</keyword>
<feature type="transmembrane region" description="Helical" evidence="10">
    <location>
        <begin position="52"/>
        <end position="72"/>
    </location>
</feature>
<sequence length="468" mass="51791">MPQKILEEFYLKNNFSVRPNGSQGLWALFLLPITLIVSSLSHPIILTPTYKLTTVIAFALLCNSVYVVVKCLNNERLKIINVWMLIIAFITGCLFNVWLQKGWGFAIASGLGCSVFFLKCFKFLLGTLTESFTLGEAGLTAQGLTLFIYSTVLNLNNPNLLRSNMQISTVIIQIGLLGIITLAYVLYKFNIRQPKAFYLTAIVTLTITIIVPLHVILGQSPVLWIFGQVLGDVLLLKLFAYWTLCIAVAILAVSNQIYYAKRASTSTRKVFHVLAVLVYVPGLYFRCSFLYLASGVVLGVFFVLEILRLLSIPPLGSRLQDGYIVFSDDKDTGLLALTPIYLLVGISLPIWLHPSPCDVTDSAQFGLLPLLSGLLSIGIGDTSASYIGSNFGKFKWKDSLKTIEGTLGCVLSQLGFVYLLFYLGVLWFLTFEHVIRIVIAVIVGSLVEAKTTQIDNLVLPLVMYIILV</sequence>
<keyword evidence="4" id="KW-0808">Transferase</keyword>
<gene>
    <name evidence="11" type="ORF">CEUTPL_LOCUS13291</name>
</gene>
<proteinExistence type="inferred from homology"/>
<evidence type="ECO:0000256" key="8">
    <source>
        <dbReference type="ARBA" id="ARBA00022989"/>
    </source>
</evidence>
<dbReference type="PANTHER" id="PTHR13205">
    <property type="entry name" value="TRANSMEMBRANE PROTEIN 15-RELATED"/>
    <property type="match status" value="1"/>
</dbReference>
<dbReference type="OrthoDB" id="377083at2759"/>
<comment type="similarity">
    <text evidence="2">Belongs to the polyprenol kinase family.</text>
</comment>
<evidence type="ECO:0000256" key="7">
    <source>
        <dbReference type="ARBA" id="ARBA00022824"/>
    </source>
</evidence>
<dbReference type="EMBL" id="OU892284">
    <property type="protein sequence ID" value="CAG9772889.1"/>
    <property type="molecule type" value="Genomic_DNA"/>
</dbReference>
<evidence type="ECO:0000256" key="1">
    <source>
        <dbReference type="ARBA" id="ARBA00004477"/>
    </source>
</evidence>
<keyword evidence="5 10" id="KW-0812">Transmembrane</keyword>
<evidence type="ECO:0000256" key="10">
    <source>
        <dbReference type="SAM" id="Phobius"/>
    </source>
</evidence>
<dbReference type="AlphaFoldDB" id="A0A9N9MYI4"/>
<feature type="transmembrane region" description="Helical" evidence="10">
    <location>
        <begin position="105"/>
        <end position="125"/>
    </location>
</feature>
<keyword evidence="9 10" id="KW-0472">Membrane</keyword>
<feature type="transmembrane region" description="Helical" evidence="10">
    <location>
        <begin position="79"/>
        <end position="99"/>
    </location>
</feature>
<dbReference type="PANTHER" id="PTHR13205:SF15">
    <property type="entry name" value="DOLICHOL KINASE"/>
    <property type="match status" value="1"/>
</dbReference>
<comment type="subcellular location">
    <subcellularLocation>
        <location evidence="1">Endoplasmic reticulum membrane</location>
        <topology evidence="1">Multi-pass membrane protein</topology>
    </subcellularLocation>
</comment>
<evidence type="ECO:0000313" key="11">
    <source>
        <dbReference type="EMBL" id="CAG9772889.1"/>
    </source>
</evidence>
<dbReference type="InterPro" id="IPR032974">
    <property type="entry name" value="Polypren_kinase"/>
</dbReference>
<evidence type="ECO:0000313" key="12">
    <source>
        <dbReference type="Proteomes" id="UP001152799"/>
    </source>
</evidence>
<keyword evidence="7" id="KW-0256">Endoplasmic reticulum</keyword>
<evidence type="ECO:0000256" key="5">
    <source>
        <dbReference type="ARBA" id="ARBA00022692"/>
    </source>
</evidence>
<evidence type="ECO:0000256" key="4">
    <source>
        <dbReference type="ARBA" id="ARBA00022679"/>
    </source>
</evidence>
<evidence type="ECO:0000256" key="3">
    <source>
        <dbReference type="ARBA" id="ARBA00012132"/>
    </source>
</evidence>
<feature type="transmembrane region" description="Helical" evidence="10">
    <location>
        <begin position="238"/>
        <end position="258"/>
    </location>
</feature>
<feature type="transmembrane region" description="Helical" evidence="10">
    <location>
        <begin position="332"/>
        <end position="352"/>
    </location>
</feature>
<dbReference type="GO" id="GO:0043048">
    <property type="term" value="P:dolichyl monophosphate biosynthetic process"/>
    <property type="evidence" value="ECO:0007669"/>
    <property type="project" value="TreeGrafter"/>
</dbReference>
<protein>
    <recommendedName>
        <fullName evidence="3">dolichol kinase</fullName>
        <ecNumber evidence="3">2.7.1.108</ecNumber>
    </recommendedName>
</protein>
<feature type="transmembrane region" description="Helical" evidence="10">
    <location>
        <begin position="270"/>
        <end position="285"/>
    </location>
</feature>
<feature type="transmembrane region" description="Helical" evidence="10">
    <location>
        <begin position="25"/>
        <end position="46"/>
    </location>
</feature>
<feature type="transmembrane region" description="Helical" evidence="10">
    <location>
        <begin position="137"/>
        <end position="155"/>
    </location>
</feature>
<name>A0A9N9MYI4_9CUCU</name>
<keyword evidence="12" id="KW-1185">Reference proteome</keyword>
<feature type="transmembrane region" description="Helical" evidence="10">
    <location>
        <begin position="196"/>
        <end position="218"/>
    </location>
</feature>
<feature type="transmembrane region" description="Helical" evidence="10">
    <location>
        <begin position="167"/>
        <end position="187"/>
    </location>
</feature>
<feature type="transmembrane region" description="Helical" evidence="10">
    <location>
        <begin position="364"/>
        <end position="387"/>
    </location>
</feature>
<evidence type="ECO:0000256" key="2">
    <source>
        <dbReference type="ARBA" id="ARBA00010794"/>
    </source>
</evidence>
<feature type="transmembrane region" description="Helical" evidence="10">
    <location>
        <begin position="291"/>
        <end position="311"/>
    </location>
</feature>
<dbReference type="GO" id="GO:0005789">
    <property type="term" value="C:endoplasmic reticulum membrane"/>
    <property type="evidence" value="ECO:0007669"/>
    <property type="project" value="UniProtKB-SubCell"/>
</dbReference>
<evidence type="ECO:0000256" key="6">
    <source>
        <dbReference type="ARBA" id="ARBA00022777"/>
    </source>
</evidence>
<dbReference type="Proteomes" id="UP001152799">
    <property type="component" value="Chromosome 8"/>
</dbReference>
<accession>A0A9N9MYI4</accession>
<evidence type="ECO:0000256" key="9">
    <source>
        <dbReference type="ARBA" id="ARBA00023136"/>
    </source>
</evidence>
<keyword evidence="6" id="KW-0418">Kinase</keyword>
<feature type="transmembrane region" description="Helical" evidence="10">
    <location>
        <begin position="407"/>
        <end position="429"/>
    </location>
</feature>
<dbReference type="EC" id="2.7.1.108" evidence="3"/>
<reference evidence="11" key="1">
    <citation type="submission" date="2022-01" db="EMBL/GenBank/DDBJ databases">
        <authorList>
            <person name="King R."/>
        </authorList>
    </citation>
    <scope>NUCLEOTIDE SEQUENCE</scope>
</reference>
<organism evidence="11 12">
    <name type="scientific">Ceutorhynchus assimilis</name>
    <name type="common">cabbage seed weevil</name>
    <dbReference type="NCBI Taxonomy" id="467358"/>
    <lineage>
        <taxon>Eukaryota</taxon>
        <taxon>Metazoa</taxon>
        <taxon>Ecdysozoa</taxon>
        <taxon>Arthropoda</taxon>
        <taxon>Hexapoda</taxon>
        <taxon>Insecta</taxon>
        <taxon>Pterygota</taxon>
        <taxon>Neoptera</taxon>
        <taxon>Endopterygota</taxon>
        <taxon>Coleoptera</taxon>
        <taxon>Polyphaga</taxon>
        <taxon>Cucujiformia</taxon>
        <taxon>Curculionidae</taxon>
        <taxon>Ceutorhynchinae</taxon>
        <taxon>Ceutorhynchus</taxon>
    </lineage>
</organism>
<dbReference type="GO" id="GO:0004168">
    <property type="term" value="F:dolichol kinase activity"/>
    <property type="evidence" value="ECO:0007669"/>
    <property type="project" value="UniProtKB-EC"/>
</dbReference>